<accession>A0A1E4U282</accession>
<name>A0A1E4U282_PACTA</name>
<evidence type="ECO:0000313" key="8">
    <source>
        <dbReference type="EMBL" id="ODV98008.1"/>
    </source>
</evidence>
<dbReference type="InterPro" id="IPR034193">
    <property type="entry name" value="PCSK9_ProteinaseK-like"/>
</dbReference>
<feature type="active site" description="Charge relay system" evidence="5">
    <location>
        <position position="181"/>
    </location>
</feature>
<dbReference type="Proteomes" id="UP000094236">
    <property type="component" value="Unassembled WGS sequence"/>
</dbReference>
<keyword evidence="3 5" id="KW-0378">Hydrolase</keyword>
<dbReference type="GO" id="GO:0004252">
    <property type="term" value="F:serine-type endopeptidase activity"/>
    <property type="evidence" value="ECO:0007669"/>
    <property type="project" value="UniProtKB-UniRule"/>
</dbReference>
<dbReference type="CDD" id="cd04077">
    <property type="entry name" value="Peptidases_S8_PCSK9_ProteinaseK_like"/>
    <property type="match status" value="1"/>
</dbReference>
<dbReference type="SUPFAM" id="SSF52743">
    <property type="entry name" value="Subtilisin-like"/>
    <property type="match status" value="1"/>
</dbReference>
<dbReference type="InterPro" id="IPR000209">
    <property type="entry name" value="Peptidase_S8/S53_dom"/>
</dbReference>
<protein>
    <recommendedName>
        <fullName evidence="7">Peptidase S8/S53 domain-containing protein</fullName>
    </recommendedName>
</protein>
<dbReference type="InterPro" id="IPR015500">
    <property type="entry name" value="Peptidase_S8_subtilisin-rel"/>
</dbReference>
<evidence type="ECO:0000313" key="9">
    <source>
        <dbReference type="Proteomes" id="UP000094236"/>
    </source>
</evidence>
<feature type="active site" description="Charge relay system" evidence="5">
    <location>
        <position position="143"/>
    </location>
</feature>
<proteinExistence type="inferred from homology"/>
<dbReference type="GO" id="GO:0006508">
    <property type="term" value="P:proteolysis"/>
    <property type="evidence" value="ECO:0007669"/>
    <property type="project" value="UniProtKB-KW"/>
</dbReference>
<keyword evidence="4 5" id="KW-0720">Serine protease</keyword>
<sequence>MFIRIPDFWVLTLFFLQLVSVNGIKLILELNTGETFSNFVSKYDQFLGSTKLKTQNIGFETISIGQFKAIKGDFGINLLKSAYFDKNIKSITFDRRLELLQVQSFAPKHLARLSQRQKLKGFQEFEYVYDSAAAIGVDIYIFDTGIYRDHPDFSGRVRKGGNFVINDASGESKLLQDPNGHGTAVAGVIGSETFGIAKKANLIDYKVVNKKGYTHVSTILKALNSAVLEIEETKRPSVIVLALGMSQKTHLLNHAIEAVVERGIAVVTGAGNSNQNACELTPASVNGVLTVGAIDINDSDHISEFSNWGACVDIFASGVDVPTLASDAHPNAEKSVVLKSGTSMSAGIAAGLVSYFMGMNDTATEAIKRTKMYGTNGAIPQNDFLFRPFTPNKVLFNCGGDPLW</sequence>
<dbReference type="PRINTS" id="PR00723">
    <property type="entry name" value="SUBTILISIN"/>
</dbReference>
<feature type="active site" description="Charge relay system" evidence="5">
    <location>
        <position position="343"/>
    </location>
</feature>
<dbReference type="InterPro" id="IPR050131">
    <property type="entry name" value="Peptidase_S8_subtilisin-like"/>
</dbReference>
<dbReference type="EMBL" id="KV454011">
    <property type="protein sequence ID" value="ODV98008.1"/>
    <property type="molecule type" value="Genomic_DNA"/>
</dbReference>
<evidence type="ECO:0000256" key="6">
    <source>
        <dbReference type="SAM" id="SignalP"/>
    </source>
</evidence>
<dbReference type="AlphaFoldDB" id="A0A1E4U282"/>
<dbReference type="PANTHER" id="PTHR43806:SF13">
    <property type="entry name" value="SUBTILASE-TYPE PROTEINASE RRT12"/>
    <property type="match status" value="1"/>
</dbReference>
<feature type="signal peptide" evidence="6">
    <location>
        <begin position="1"/>
        <end position="23"/>
    </location>
</feature>
<feature type="chain" id="PRO_5009163445" description="Peptidase S8/S53 domain-containing protein" evidence="6">
    <location>
        <begin position="24"/>
        <end position="404"/>
    </location>
</feature>
<gene>
    <name evidence="8" type="ORF">PACTADRAFT_500</name>
</gene>
<evidence type="ECO:0000256" key="3">
    <source>
        <dbReference type="ARBA" id="ARBA00022801"/>
    </source>
</evidence>
<dbReference type="PANTHER" id="PTHR43806">
    <property type="entry name" value="PEPTIDASE S8"/>
    <property type="match status" value="1"/>
</dbReference>
<reference evidence="9" key="1">
    <citation type="submission" date="2016-05" db="EMBL/GenBank/DDBJ databases">
        <title>Comparative genomics of biotechnologically important yeasts.</title>
        <authorList>
            <consortium name="DOE Joint Genome Institute"/>
            <person name="Riley R."/>
            <person name="Haridas S."/>
            <person name="Wolfe K.H."/>
            <person name="Lopes M.R."/>
            <person name="Hittinger C.T."/>
            <person name="Goker M."/>
            <person name="Salamov A."/>
            <person name="Wisecaver J."/>
            <person name="Long T.M."/>
            <person name="Aerts A.L."/>
            <person name="Barry K."/>
            <person name="Choi C."/>
            <person name="Clum A."/>
            <person name="Coughlan A.Y."/>
            <person name="Deshpande S."/>
            <person name="Douglass A.P."/>
            <person name="Hanson S.J."/>
            <person name="Klenk H.-P."/>
            <person name="Labutti K."/>
            <person name="Lapidus A."/>
            <person name="Lindquist E."/>
            <person name="Lipzen A."/>
            <person name="Meier-Kolthoff J.P."/>
            <person name="Ohm R.A."/>
            <person name="Otillar R.P."/>
            <person name="Pangilinan J."/>
            <person name="Peng Y."/>
            <person name="Rokas A."/>
            <person name="Rosa C.A."/>
            <person name="Scheuner C."/>
            <person name="Sibirny A.A."/>
            <person name="Slot J.C."/>
            <person name="Stielow J.B."/>
            <person name="Sun H."/>
            <person name="Kurtzman C.P."/>
            <person name="Blackwell M."/>
            <person name="Grigoriev I.V."/>
            <person name="Jeffries T.W."/>
        </authorList>
    </citation>
    <scope>NUCLEOTIDE SEQUENCE [LARGE SCALE GENOMIC DNA]</scope>
    <source>
        <strain evidence="9">NRRL Y-2460</strain>
    </source>
</reference>
<comment type="similarity">
    <text evidence="1 5">Belongs to the peptidase S8 family.</text>
</comment>
<dbReference type="PROSITE" id="PS00137">
    <property type="entry name" value="SUBTILASE_HIS"/>
    <property type="match status" value="1"/>
</dbReference>
<dbReference type="STRING" id="669874.A0A1E4U282"/>
<organism evidence="8 9">
    <name type="scientific">Pachysolen tannophilus NRRL Y-2460</name>
    <dbReference type="NCBI Taxonomy" id="669874"/>
    <lineage>
        <taxon>Eukaryota</taxon>
        <taxon>Fungi</taxon>
        <taxon>Dikarya</taxon>
        <taxon>Ascomycota</taxon>
        <taxon>Saccharomycotina</taxon>
        <taxon>Pichiomycetes</taxon>
        <taxon>Pachysolenaceae</taxon>
        <taxon>Pachysolen</taxon>
    </lineage>
</organism>
<evidence type="ECO:0000256" key="5">
    <source>
        <dbReference type="PROSITE-ProRule" id="PRU01240"/>
    </source>
</evidence>
<evidence type="ECO:0000256" key="1">
    <source>
        <dbReference type="ARBA" id="ARBA00011073"/>
    </source>
</evidence>
<evidence type="ECO:0000256" key="2">
    <source>
        <dbReference type="ARBA" id="ARBA00022670"/>
    </source>
</evidence>
<keyword evidence="2 5" id="KW-0645">Protease</keyword>
<dbReference type="PROSITE" id="PS51892">
    <property type="entry name" value="SUBTILASE"/>
    <property type="match status" value="1"/>
</dbReference>
<dbReference type="Pfam" id="PF00082">
    <property type="entry name" value="Peptidase_S8"/>
    <property type="match status" value="1"/>
</dbReference>
<dbReference type="OrthoDB" id="206201at2759"/>
<dbReference type="InterPro" id="IPR036852">
    <property type="entry name" value="Peptidase_S8/S53_dom_sf"/>
</dbReference>
<evidence type="ECO:0000256" key="4">
    <source>
        <dbReference type="ARBA" id="ARBA00022825"/>
    </source>
</evidence>
<keyword evidence="9" id="KW-1185">Reference proteome</keyword>
<dbReference type="InterPro" id="IPR022398">
    <property type="entry name" value="Peptidase_S8_His-AS"/>
</dbReference>
<dbReference type="Gene3D" id="3.40.50.200">
    <property type="entry name" value="Peptidase S8/S53 domain"/>
    <property type="match status" value="1"/>
</dbReference>
<feature type="domain" description="Peptidase S8/S53" evidence="7">
    <location>
        <begin position="136"/>
        <end position="366"/>
    </location>
</feature>
<evidence type="ECO:0000259" key="7">
    <source>
        <dbReference type="Pfam" id="PF00082"/>
    </source>
</evidence>
<keyword evidence="6" id="KW-0732">Signal</keyword>